<dbReference type="SUPFAM" id="SSF53474">
    <property type="entry name" value="alpha/beta-Hydrolases"/>
    <property type="match status" value="1"/>
</dbReference>
<dbReference type="GeneID" id="27907628"/>
<protein>
    <submittedName>
        <fullName evidence="2">Alpha/beta-hydrolase</fullName>
    </submittedName>
</protein>
<dbReference type="HOGENOM" id="CLU_006586_17_1_1"/>
<dbReference type="InterPro" id="IPR029058">
    <property type="entry name" value="AB_hydrolase_fold"/>
</dbReference>
<reference evidence="2 3" key="1">
    <citation type="journal article" date="2012" name="PLoS Pathog.">
        <title>Diverse lifestyles and strategies of plant pathogenesis encoded in the genomes of eighteen Dothideomycetes fungi.</title>
        <authorList>
            <person name="Ohm R.A."/>
            <person name="Feau N."/>
            <person name="Henrissat B."/>
            <person name="Schoch C.L."/>
            <person name="Horwitz B.A."/>
            <person name="Barry K.W."/>
            <person name="Condon B.J."/>
            <person name="Copeland A.C."/>
            <person name="Dhillon B."/>
            <person name="Glaser F."/>
            <person name="Hesse C.N."/>
            <person name="Kosti I."/>
            <person name="LaButti K."/>
            <person name="Lindquist E.A."/>
            <person name="Lucas S."/>
            <person name="Salamov A.A."/>
            <person name="Bradshaw R.E."/>
            <person name="Ciuffetti L."/>
            <person name="Hamelin R.C."/>
            <person name="Kema G.H.J."/>
            <person name="Lawrence C."/>
            <person name="Scott J.A."/>
            <person name="Spatafora J.W."/>
            <person name="Turgeon B.G."/>
            <person name="de Wit P.J.G.M."/>
            <person name="Zhong S."/>
            <person name="Goodwin S.B."/>
            <person name="Grigoriev I.V."/>
        </authorList>
    </citation>
    <scope>NUCLEOTIDE SEQUENCE [LARGE SCALE GENOMIC DNA]</scope>
    <source>
        <strain evidence="2 3">SO2202</strain>
    </source>
</reference>
<organism evidence="2 3">
    <name type="scientific">Sphaerulina musiva (strain SO2202)</name>
    <name type="common">Poplar stem canker fungus</name>
    <name type="synonym">Septoria musiva</name>
    <dbReference type="NCBI Taxonomy" id="692275"/>
    <lineage>
        <taxon>Eukaryota</taxon>
        <taxon>Fungi</taxon>
        <taxon>Dikarya</taxon>
        <taxon>Ascomycota</taxon>
        <taxon>Pezizomycotina</taxon>
        <taxon>Dothideomycetes</taxon>
        <taxon>Dothideomycetidae</taxon>
        <taxon>Mycosphaerellales</taxon>
        <taxon>Mycosphaerellaceae</taxon>
        <taxon>Sphaerulina</taxon>
    </lineage>
</organism>
<dbReference type="InterPro" id="IPR002018">
    <property type="entry name" value="CarbesteraseB"/>
</dbReference>
<dbReference type="STRING" id="692275.M3D1P7"/>
<dbReference type="eggNOG" id="KOG1516">
    <property type="taxonomic scope" value="Eukaryota"/>
</dbReference>
<dbReference type="OMA" id="RIMLGEC"/>
<name>M3D1P7_SPHMS</name>
<dbReference type="PROSITE" id="PS00941">
    <property type="entry name" value="CARBOXYLESTERASE_B_2"/>
    <property type="match status" value="1"/>
</dbReference>
<dbReference type="EMBL" id="KB456266">
    <property type="protein sequence ID" value="EMF11428.1"/>
    <property type="molecule type" value="Genomic_DNA"/>
</dbReference>
<gene>
    <name evidence="2" type="ORF">SEPMUDRAFT_89000</name>
</gene>
<evidence type="ECO:0000313" key="3">
    <source>
        <dbReference type="Proteomes" id="UP000016931"/>
    </source>
</evidence>
<accession>M3D1P7</accession>
<dbReference type="PANTHER" id="PTHR43142">
    <property type="entry name" value="CARBOXYLIC ESTER HYDROLASE"/>
    <property type="match status" value="1"/>
</dbReference>
<dbReference type="OrthoDB" id="6846267at2759"/>
<keyword evidence="2" id="KW-0378">Hydrolase</keyword>
<evidence type="ECO:0000259" key="1">
    <source>
        <dbReference type="Pfam" id="PF00135"/>
    </source>
</evidence>
<dbReference type="AlphaFoldDB" id="M3D1P7"/>
<keyword evidence="3" id="KW-1185">Reference proteome</keyword>
<dbReference type="Proteomes" id="UP000016931">
    <property type="component" value="Unassembled WGS sequence"/>
</dbReference>
<dbReference type="RefSeq" id="XP_016759549.1">
    <property type="nucleotide sequence ID" value="XM_016910491.1"/>
</dbReference>
<dbReference type="GO" id="GO:0016787">
    <property type="term" value="F:hydrolase activity"/>
    <property type="evidence" value="ECO:0007669"/>
    <property type="project" value="UniProtKB-KW"/>
</dbReference>
<dbReference type="Gene3D" id="3.40.50.1820">
    <property type="entry name" value="alpha/beta hydrolase"/>
    <property type="match status" value="1"/>
</dbReference>
<feature type="domain" description="Carboxylesterase type B" evidence="1">
    <location>
        <begin position="1"/>
        <end position="405"/>
    </location>
</feature>
<proteinExistence type="predicted"/>
<evidence type="ECO:0000313" key="2">
    <source>
        <dbReference type="EMBL" id="EMF11428.1"/>
    </source>
</evidence>
<dbReference type="InterPro" id="IPR019819">
    <property type="entry name" value="Carboxylesterase_B_CS"/>
</dbReference>
<dbReference type="PANTHER" id="PTHR43142:SF8">
    <property type="entry name" value="CARBOXYLIC ESTER HYDROLASE"/>
    <property type="match status" value="1"/>
</dbReference>
<sequence length="472" mass="53280">MDEDCLYLNIWVPAGVETISKGWPVQFIFPPGGLQCGHGMQQNYLDPIDLFREHHEEPRIIVSANYRVGILGFLASEELMVDGMDPATRSSDSAGNFGLWDLRMALQWTYDHIHLFGGNPNNISAGGSGLITALQLHYDAFQPPDNRIIRRAFLFSGAVSIQPEPAHSFKPSRQFDEICSQLLIELDLSGEEKIQLLRNVPVEKLLSAVRTLEIDFKPVTDGEGGFVPMWLMASIWNGELGRRLKQRNVQVVIGDSRDERLFYEHTGRVGIQPSRPSRAIFSRDALMSKLKAHYPTDICNELVQRYARDITDWNSVYCDIMADVQCHAATRGFAQCLMYGGMTTHDVLRYHIAWRPQGVDDWISPDAGVSHVMDMPIWLFSGWRAGFSKKDKHDVLVFTAPFSRFLTGGHSARIGWSTDEEFEVRLLSPSGAAMVAEDQMWVRKLDVWNTLRDVQRNRVAPRADSVVQTNGG</sequence>
<dbReference type="Pfam" id="PF00135">
    <property type="entry name" value="COesterase"/>
    <property type="match status" value="1"/>
</dbReference>